<keyword evidence="2" id="KW-1185">Reference proteome</keyword>
<protein>
    <recommendedName>
        <fullName evidence="3">DUF1284 domain-containing protein</fullName>
    </recommendedName>
</protein>
<reference evidence="1 2" key="1">
    <citation type="submission" date="2017-03" db="EMBL/GenBank/DDBJ databases">
        <title>Draft Genome sequence of Marispirochaeta sp. strain JC444.</title>
        <authorList>
            <person name="Shivani Y."/>
            <person name="Subhash Y."/>
            <person name="Sasikala C."/>
            <person name="Ramana C."/>
        </authorList>
    </citation>
    <scope>NUCLEOTIDE SEQUENCE [LARGE SCALE GENOMIC DNA]</scope>
    <source>
        <strain evidence="1 2">JC444</strain>
    </source>
</reference>
<dbReference type="RefSeq" id="WP_083053048.1">
    <property type="nucleotide sequence ID" value="NZ_MWQY01000038.1"/>
</dbReference>
<accession>A0A1Y1RSY5</accession>
<gene>
    <name evidence="1" type="ORF">B4O97_18715</name>
</gene>
<proteinExistence type="predicted"/>
<evidence type="ECO:0000313" key="2">
    <source>
        <dbReference type="Proteomes" id="UP000192343"/>
    </source>
</evidence>
<sequence length="178" mass="21026">MLFAYAKILPTLRDKIAADAGVIHHDSRLKIKMELRIHHIFDIIRDIGKGKILEKHEYGHSYHIIAKKILNEEFEIIKIVVKSDDVCRGCVKLYDGKCIDIIDHRNDFTKKDEFNNYLDNRIIKVLEINNCDTFTFKEILQLTEEYLKNIEFIYEGNDILHTQERKKNVEKGILKLKN</sequence>
<dbReference type="Pfam" id="PF06935">
    <property type="entry name" value="DUF1284"/>
    <property type="match status" value="1"/>
</dbReference>
<dbReference type="InterPro" id="IPR009702">
    <property type="entry name" value="DUF1284"/>
</dbReference>
<dbReference type="OrthoDB" id="1644303at2"/>
<evidence type="ECO:0000313" key="1">
    <source>
        <dbReference type="EMBL" id="ORC29887.1"/>
    </source>
</evidence>
<dbReference type="EMBL" id="MWQY01000038">
    <property type="protein sequence ID" value="ORC29887.1"/>
    <property type="molecule type" value="Genomic_DNA"/>
</dbReference>
<evidence type="ECO:0008006" key="3">
    <source>
        <dbReference type="Google" id="ProtNLM"/>
    </source>
</evidence>
<comment type="caution">
    <text evidence="1">The sequence shown here is derived from an EMBL/GenBank/DDBJ whole genome shotgun (WGS) entry which is preliminary data.</text>
</comment>
<organism evidence="1 2">
    <name type="scientific">Marispirochaeta aestuarii</name>
    <dbReference type="NCBI Taxonomy" id="1963862"/>
    <lineage>
        <taxon>Bacteria</taxon>
        <taxon>Pseudomonadati</taxon>
        <taxon>Spirochaetota</taxon>
        <taxon>Spirochaetia</taxon>
        <taxon>Spirochaetales</taxon>
        <taxon>Spirochaetaceae</taxon>
        <taxon>Marispirochaeta</taxon>
    </lineage>
</organism>
<dbReference type="AlphaFoldDB" id="A0A1Y1RSY5"/>
<name>A0A1Y1RSY5_9SPIO</name>
<dbReference type="Proteomes" id="UP000192343">
    <property type="component" value="Unassembled WGS sequence"/>
</dbReference>
<dbReference type="STRING" id="1963862.B4O97_18715"/>